<dbReference type="PANTHER" id="PTHR30385">
    <property type="entry name" value="SIGMA FACTOR F FLAGELLAR"/>
    <property type="match status" value="1"/>
</dbReference>
<evidence type="ECO:0000259" key="5">
    <source>
        <dbReference type="Pfam" id="PF04539"/>
    </source>
</evidence>
<keyword evidence="8" id="KW-0282">Flagellum</keyword>
<organism evidence="8 9">
    <name type="scientific">Pseudomonas flexibilis</name>
    <dbReference type="NCBI Taxonomy" id="706570"/>
    <lineage>
        <taxon>Bacteria</taxon>
        <taxon>Pseudomonadati</taxon>
        <taxon>Pseudomonadota</taxon>
        <taxon>Gammaproteobacteria</taxon>
        <taxon>Pseudomonadales</taxon>
        <taxon>Pseudomonadaceae</taxon>
        <taxon>Pseudomonas</taxon>
    </lineage>
</organism>
<dbReference type="GO" id="GO:0016987">
    <property type="term" value="F:sigma factor activity"/>
    <property type="evidence" value="ECO:0007669"/>
    <property type="project" value="UniProtKB-KW"/>
</dbReference>
<evidence type="ECO:0000313" key="8">
    <source>
        <dbReference type="EMBL" id="KHO63871.1"/>
    </source>
</evidence>
<evidence type="ECO:0000259" key="7">
    <source>
        <dbReference type="Pfam" id="PF04545"/>
    </source>
</evidence>
<dbReference type="Gene3D" id="1.10.1740.10">
    <property type="match status" value="1"/>
</dbReference>
<dbReference type="InterPro" id="IPR007624">
    <property type="entry name" value="RNA_pol_sigma70_r3"/>
</dbReference>
<dbReference type="GO" id="GO:0003899">
    <property type="term" value="F:DNA-directed RNA polymerase activity"/>
    <property type="evidence" value="ECO:0007669"/>
    <property type="project" value="InterPro"/>
</dbReference>
<dbReference type="OrthoDB" id="9799825at2"/>
<feature type="domain" description="RNA polymerase sigma-70 region 3" evidence="5">
    <location>
        <begin position="107"/>
        <end position="145"/>
    </location>
</feature>
<evidence type="ECO:0000259" key="6">
    <source>
        <dbReference type="Pfam" id="PF04542"/>
    </source>
</evidence>
<dbReference type="GO" id="GO:0003677">
    <property type="term" value="F:DNA binding"/>
    <property type="evidence" value="ECO:0007669"/>
    <property type="project" value="UniProtKB-KW"/>
</dbReference>
<evidence type="ECO:0000256" key="2">
    <source>
        <dbReference type="ARBA" id="ARBA00023082"/>
    </source>
</evidence>
<dbReference type="STRING" id="706570.PT85_15410"/>
<feature type="domain" description="RNA polymerase sigma-70 region 4" evidence="7">
    <location>
        <begin position="187"/>
        <end position="232"/>
    </location>
</feature>
<dbReference type="InterPro" id="IPR007630">
    <property type="entry name" value="RNA_pol_sigma70_r4"/>
</dbReference>
<keyword evidence="2" id="KW-0731">Sigma factor</keyword>
<dbReference type="SUPFAM" id="SSF88659">
    <property type="entry name" value="Sigma3 and sigma4 domains of RNA polymerase sigma factors"/>
    <property type="match status" value="2"/>
</dbReference>
<protein>
    <submittedName>
        <fullName evidence="8">Flagellar biosynthesis sigma factor</fullName>
    </submittedName>
</protein>
<name>A0A0B3BS45_9PSED</name>
<dbReference type="EMBL" id="JTAK01000006">
    <property type="protein sequence ID" value="KHO63871.1"/>
    <property type="molecule type" value="Genomic_DNA"/>
</dbReference>
<keyword evidence="1" id="KW-0805">Transcription regulation</keyword>
<evidence type="ECO:0000256" key="3">
    <source>
        <dbReference type="ARBA" id="ARBA00023125"/>
    </source>
</evidence>
<proteinExistence type="predicted"/>
<dbReference type="Pfam" id="PF04539">
    <property type="entry name" value="Sigma70_r3"/>
    <property type="match status" value="1"/>
</dbReference>
<dbReference type="RefSeq" id="WP_039607155.1">
    <property type="nucleotide sequence ID" value="NZ_FMUP01000004.1"/>
</dbReference>
<dbReference type="InterPro" id="IPR013324">
    <property type="entry name" value="RNA_pol_sigma_r3/r4-like"/>
</dbReference>
<evidence type="ECO:0000313" key="9">
    <source>
        <dbReference type="Proteomes" id="UP000030980"/>
    </source>
</evidence>
<evidence type="ECO:0000256" key="4">
    <source>
        <dbReference type="ARBA" id="ARBA00023163"/>
    </source>
</evidence>
<keyword evidence="4" id="KW-0804">Transcription</keyword>
<keyword evidence="3" id="KW-0238">DNA-binding</keyword>
<dbReference type="InterPro" id="IPR012845">
    <property type="entry name" value="RNA_pol_sigma_FliA_WhiG"/>
</dbReference>
<dbReference type="NCBIfam" id="NF005413">
    <property type="entry name" value="PRK06986.1"/>
    <property type="match status" value="1"/>
</dbReference>
<reference evidence="8 9" key="1">
    <citation type="submission" date="2014-11" db="EMBL/GenBank/DDBJ databases">
        <title>Genome sequence of Pseudomonas tuomuerensis JCM 14085.</title>
        <authorList>
            <person name="Shin S.-K."/>
            <person name="Yi H."/>
        </authorList>
    </citation>
    <scope>NUCLEOTIDE SEQUENCE [LARGE SCALE GENOMIC DNA]</scope>
    <source>
        <strain evidence="8 9">JCM 14085</strain>
    </source>
</reference>
<dbReference type="InterPro" id="IPR007627">
    <property type="entry name" value="RNA_pol_sigma70_r2"/>
</dbReference>
<dbReference type="CDD" id="cd06171">
    <property type="entry name" value="Sigma70_r4"/>
    <property type="match status" value="1"/>
</dbReference>
<dbReference type="Proteomes" id="UP000030980">
    <property type="component" value="Unassembled WGS sequence"/>
</dbReference>
<accession>A0A0B3BS45</accession>
<dbReference type="AlphaFoldDB" id="A0A0B3BS45"/>
<dbReference type="Pfam" id="PF04542">
    <property type="entry name" value="Sigma70_r2"/>
    <property type="match status" value="1"/>
</dbReference>
<dbReference type="SUPFAM" id="SSF88946">
    <property type="entry name" value="Sigma2 domain of RNA polymerase sigma factors"/>
    <property type="match status" value="1"/>
</dbReference>
<gene>
    <name evidence="8" type="ORF">PT85_15410</name>
</gene>
<keyword evidence="8" id="KW-0966">Cell projection</keyword>
<keyword evidence="8" id="KW-0969">Cilium</keyword>
<dbReference type="Gene3D" id="1.20.140.160">
    <property type="match status" value="1"/>
</dbReference>
<dbReference type="NCBIfam" id="TIGR02937">
    <property type="entry name" value="sigma70-ECF"/>
    <property type="match status" value="1"/>
</dbReference>
<dbReference type="NCBIfam" id="TIGR02479">
    <property type="entry name" value="FliA_WhiG"/>
    <property type="match status" value="1"/>
</dbReference>
<dbReference type="InterPro" id="IPR014284">
    <property type="entry name" value="RNA_pol_sigma-70_dom"/>
</dbReference>
<comment type="caution">
    <text evidence="8">The sequence shown here is derived from an EMBL/GenBank/DDBJ whole genome shotgun (WGS) entry which is preliminary data.</text>
</comment>
<sequence>MNASCAAEPVLRHEPSPMLAPQEEQRWLLRYLPLVKRIVSQLSLQASSALDREDMEQIGLLGLLDSLRRYGEPDEGFARFASLRVRGAILDELRRQDWRPRPVRQQTHKLRDAVRELTRRLGREPTDEEVIAHTGLSEEAYQNYLVDLSCEAIESLDGLLQAGQESRFGDNGFEEQVQRERLLAQVLGLLPEREQLVLTLYYQHELSLKEIALVLELSDARICQLIKQAIQRACALLNEPNKP</sequence>
<keyword evidence="9" id="KW-1185">Reference proteome</keyword>
<feature type="domain" description="RNA polymerase sigma-70 region 2" evidence="6">
    <location>
        <begin position="30"/>
        <end position="99"/>
    </location>
</feature>
<dbReference type="InterPro" id="IPR013325">
    <property type="entry name" value="RNA_pol_sigma_r2"/>
</dbReference>
<dbReference type="Pfam" id="PF04545">
    <property type="entry name" value="Sigma70_r4"/>
    <property type="match status" value="1"/>
</dbReference>
<dbReference type="PANTHER" id="PTHR30385:SF7">
    <property type="entry name" value="RNA POLYMERASE SIGMA FACTOR FLIA"/>
    <property type="match status" value="1"/>
</dbReference>
<evidence type="ECO:0000256" key="1">
    <source>
        <dbReference type="ARBA" id="ARBA00023015"/>
    </source>
</evidence>
<dbReference type="GO" id="GO:0006352">
    <property type="term" value="P:DNA-templated transcription initiation"/>
    <property type="evidence" value="ECO:0007669"/>
    <property type="project" value="InterPro"/>
</dbReference>